<dbReference type="WBParaSite" id="RSKR_0000428500.1">
    <property type="protein sequence ID" value="RSKR_0000428500.1"/>
    <property type="gene ID" value="RSKR_0000428500"/>
</dbReference>
<reference evidence="2" key="1">
    <citation type="submission" date="2016-11" db="UniProtKB">
        <authorList>
            <consortium name="WormBaseParasite"/>
        </authorList>
    </citation>
    <scope>IDENTIFICATION</scope>
    <source>
        <strain evidence="2">KR3021</strain>
    </source>
</reference>
<protein>
    <submittedName>
        <fullName evidence="2">Hydrogenase expression/formation protein</fullName>
    </submittedName>
</protein>
<name>A0AC35TV80_9BILA</name>
<evidence type="ECO:0000313" key="2">
    <source>
        <dbReference type="WBParaSite" id="RSKR_0000428500.1"/>
    </source>
</evidence>
<evidence type="ECO:0000313" key="1">
    <source>
        <dbReference type="Proteomes" id="UP000095286"/>
    </source>
</evidence>
<proteinExistence type="predicted"/>
<organism evidence="1 2">
    <name type="scientific">Rhabditophanes sp. KR3021</name>
    <dbReference type="NCBI Taxonomy" id="114890"/>
    <lineage>
        <taxon>Eukaryota</taxon>
        <taxon>Metazoa</taxon>
        <taxon>Ecdysozoa</taxon>
        <taxon>Nematoda</taxon>
        <taxon>Chromadorea</taxon>
        <taxon>Rhabditida</taxon>
        <taxon>Tylenchina</taxon>
        <taxon>Panagrolaimomorpha</taxon>
        <taxon>Strongyloidoidea</taxon>
        <taxon>Alloionematidae</taxon>
        <taxon>Rhabditophanes</taxon>
    </lineage>
</organism>
<dbReference type="Proteomes" id="UP000095286">
    <property type="component" value="Unplaced"/>
</dbReference>
<accession>A0AC35TV80</accession>
<sequence length="116" mass="13020">MSTSYDFTLELEKAADKFNVKVIKLDHALIIYFGKSNRLEVSTMGMGPGTTILSQVPDAVTQSYVKGLNYKICQAFPNTQVYMQSDIIGMDEPEYWGELTIALVQKLKDVVQKSEC</sequence>